<name>A0ABD2BIS7_VESMC</name>
<sequence>MSVNLRLHLKRFITVQHARAAPAAAVDYASLICRWNMAGDLDCNTRLQQSTPCKWYEYSKVPEPNLDRWN</sequence>
<dbReference type="AlphaFoldDB" id="A0ABD2BIS7"/>
<accession>A0ABD2BIS7</accession>
<proteinExistence type="predicted"/>
<comment type="caution">
    <text evidence="1">The sequence shown here is derived from an EMBL/GenBank/DDBJ whole genome shotgun (WGS) entry which is preliminary data.</text>
</comment>
<keyword evidence="2" id="KW-1185">Reference proteome</keyword>
<gene>
    <name evidence="1" type="ORF">V1477_014890</name>
</gene>
<protein>
    <submittedName>
        <fullName evidence="1">Uncharacterized protein</fullName>
    </submittedName>
</protein>
<evidence type="ECO:0000313" key="1">
    <source>
        <dbReference type="EMBL" id="KAL2732649.1"/>
    </source>
</evidence>
<evidence type="ECO:0000313" key="2">
    <source>
        <dbReference type="Proteomes" id="UP001607303"/>
    </source>
</evidence>
<organism evidence="1 2">
    <name type="scientific">Vespula maculifrons</name>
    <name type="common">Eastern yellow jacket</name>
    <name type="synonym">Wasp</name>
    <dbReference type="NCBI Taxonomy" id="7453"/>
    <lineage>
        <taxon>Eukaryota</taxon>
        <taxon>Metazoa</taxon>
        <taxon>Ecdysozoa</taxon>
        <taxon>Arthropoda</taxon>
        <taxon>Hexapoda</taxon>
        <taxon>Insecta</taxon>
        <taxon>Pterygota</taxon>
        <taxon>Neoptera</taxon>
        <taxon>Endopterygota</taxon>
        <taxon>Hymenoptera</taxon>
        <taxon>Apocrita</taxon>
        <taxon>Aculeata</taxon>
        <taxon>Vespoidea</taxon>
        <taxon>Vespidae</taxon>
        <taxon>Vespinae</taxon>
        <taxon>Vespula</taxon>
    </lineage>
</organism>
<dbReference type="Proteomes" id="UP001607303">
    <property type="component" value="Unassembled WGS sequence"/>
</dbReference>
<dbReference type="EMBL" id="JAYRBN010000075">
    <property type="protein sequence ID" value="KAL2732649.1"/>
    <property type="molecule type" value="Genomic_DNA"/>
</dbReference>
<reference evidence="1 2" key="1">
    <citation type="journal article" date="2024" name="Ann. Entomol. Soc. Am.">
        <title>Genomic analyses of the southern and eastern yellowjacket wasps (Hymenoptera: Vespidae) reveal evolutionary signatures of social life.</title>
        <authorList>
            <person name="Catto M.A."/>
            <person name="Caine P.B."/>
            <person name="Orr S.E."/>
            <person name="Hunt B.G."/>
            <person name="Goodisman M.A.D."/>
        </authorList>
    </citation>
    <scope>NUCLEOTIDE SEQUENCE [LARGE SCALE GENOMIC DNA]</scope>
    <source>
        <strain evidence="1">232</strain>
        <tissue evidence="1">Head and thorax</tissue>
    </source>
</reference>